<reference evidence="1" key="1">
    <citation type="submission" date="2023-05" db="EMBL/GenBank/DDBJ databases">
        <authorList>
            <person name="Zhang X."/>
        </authorList>
    </citation>
    <scope>NUCLEOTIDE SEQUENCE</scope>
    <source>
        <strain evidence="1">BD1B2-1</strain>
    </source>
</reference>
<proteinExistence type="predicted"/>
<dbReference type="Proteomes" id="UP001232063">
    <property type="component" value="Unassembled WGS sequence"/>
</dbReference>
<sequence>MNQSTKRRKEYMTKFKVHLIFIGILLSSLECSPSKRESFNIDVLMPLKYTSVPLDILVNFPQNYNGLNIETEGYFIATFEDLAIYKSKFDYYSDSKNKAIWINFNSELNSNLDDTCKKLNRRYVIVRGRFITKSKGHLGNYVGEVDNVYYISSN</sequence>
<name>A0AAE3UB55_9BACT</name>
<protein>
    <submittedName>
        <fullName evidence="1">Uncharacterized protein</fullName>
    </submittedName>
</protein>
<evidence type="ECO:0000313" key="2">
    <source>
        <dbReference type="Proteomes" id="UP001232063"/>
    </source>
</evidence>
<keyword evidence="2" id="KW-1185">Reference proteome</keyword>
<dbReference type="EMBL" id="JASJOU010000001">
    <property type="protein sequence ID" value="MDJ1499453.1"/>
    <property type="molecule type" value="Genomic_DNA"/>
</dbReference>
<comment type="caution">
    <text evidence="1">The sequence shown here is derived from an EMBL/GenBank/DDBJ whole genome shotgun (WGS) entry which is preliminary data.</text>
</comment>
<accession>A0AAE3UB55</accession>
<evidence type="ECO:0000313" key="1">
    <source>
        <dbReference type="EMBL" id="MDJ1499453.1"/>
    </source>
</evidence>
<dbReference type="AlphaFoldDB" id="A0AAE3UB55"/>
<gene>
    <name evidence="1" type="ORF">QNI22_02285</name>
</gene>
<organism evidence="1 2">
    <name type="scientific">Xanthocytophaga agilis</name>
    <dbReference type="NCBI Taxonomy" id="3048010"/>
    <lineage>
        <taxon>Bacteria</taxon>
        <taxon>Pseudomonadati</taxon>
        <taxon>Bacteroidota</taxon>
        <taxon>Cytophagia</taxon>
        <taxon>Cytophagales</taxon>
        <taxon>Rhodocytophagaceae</taxon>
        <taxon>Xanthocytophaga</taxon>
    </lineage>
</organism>